<accession>A0ABU1ADL5</accession>
<evidence type="ECO:0000313" key="2">
    <source>
        <dbReference type="EMBL" id="MDQ7938405.1"/>
    </source>
</evidence>
<dbReference type="RefSeq" id="WP_308704086.1">
    <property type="nucleotide sequence ID" value="NZ_AP027463.1"/>
</dbReference>
<sequence length="326" mass="35135">MKKWVWVLAIIVVALGVGGYSYSRQQLQERAYAADIQAGKQALKSEQYTQAESAFTRATRTKASDVAAQRYLTQTQTYVNGTQALKSHQFSEAQASFTTVKNTKKGSGVLGDRAKTSVKLVKKIISKRKDYTDKYQKALSLNRANEFTDSNGVLAVLFQSKSFHGTYYNDIYKKAKALRKENNAALKSLTGSTPITDNPTESATTSANQTSESQSAPATQPNDSQQKSQRADDKQTATTQSDQTTTQSATSGANSATNNSTPAASSSATTSSITNSAGIQATREEFNEAGLNGNRYTDAEIQAIMQKAAAEHTSPVQAAQHLAQQP</sequence>
<feature type="compositionally biased region" description="Polar residues" evidence="1">
    <location>
        <begin position="314"/>
        <end position="326"/>
    </location>
</feature>
<evidence type="ECO:0000313" key="3">
    <source>
        <dbReference type="Proteomes" id="UP001227831"/>
    </source>
</evidence>
<feature type="compositionally biased region" description="Polar residues" evidence="1">
    <location>
        <begin position="189"/>
        <end position="228"/>
    </location>
</feature>
<name>A0ABU1ADL5_9LACO</name>
<protein>
    <submittedName>
        <fullName evidence="2">Cell surface protein</fullName>
    </submittedName>
</protein>
<reference evidence="2 3" key="1">
    <citation type="journal article" date="2023" name="Int. J. Syst. Evol. Microbiol.">
        <title>Lactiplantibacillus brownii sp. nov., a novel psychrotolerant species isolated from sauerkraut.</title>
        <authorList>
            <person name="Heng Y.C."/>
            <person name="Silvaraju S."/>
            <person name="Lee J.K.Y."/>
            <person name="Kittelmann S."/>
        </authorList>
    </citation>
    <scope>NUCLEOTIDE SEQUENCE [LARGE SCALE GENOMIC DNA]</scope>
    <source>
        <strain evidence="2 3">WILCCON 0030</strain>
    </source>
</reference>
<organism evidence="2 3">
    <name type="scientific">Lactiplantibacillus brownii</name>
    <dbReference type="NCBI Taxonomy" id="3069269"/>
    <lineage>
        <taxon>Bacteria</taxon>
        <taxon>Bacillati</taxon>
        <taxon>Bacillota</taxon>
        <taxon>Bacilli</taxon>
        <taxon>Lactobacillales</taxon>
        <taxon>Lactobacillaceae</taxon>
        <taxon>Lactiplantibacillus</taxon>
    </lineage>
</organism>
<evidence type="ECO:0000256" key="1">
    <source>
        <dbReference type="SAM" id="MobiDB-lite"/>
    </source>
</evidence>
<gene>
    <name evidence="2" type="ORF">RA086_12380</name>
</gene>
<feature type="region of interest" description="Disordered" evidence="1">
    <location>
        <begin position="307"/>
        <end position="326"/>
    </location>
</feature>
<dbReference type="Proteomes" id="UP001227831">
    <property type="component" value="Unassembled WGS sequence"/>
</dbReference>
<dbReference type="EMBL" id="JAVCWF010000001">
    <property type="protein sequence ID" value="MDQ7938405.1"/>
    <property type="molecule type" value="Genomic_DNA"/>
</dbReference>
<feature type="region of interest" description="Disordered" evidence="1">
    <location>
        <begin position="189"/>
        <end position="293"/>
    </location>
</feature>
<feature type="compositionally biased region" description="Low complexity" evidence="1">
    <location>
        <begin position="236"/>
        <end position="277"/>
    </location>
</feature>
<proteinExistence type="predicted"/>
<keyword evidence="3" id="KW-1185">Reference proteome</keyword>
<comment type="caution">
    <text evidence="2">The sequence shown here is derived from an EMBL/GenBank/DDBJ whole genome shotgun (WGS) entry which is preliminary data.</text>
</comment>